<keyword evidence="3" id="KW-1185">Reference proteome</keyword>
<feature type="non-terminal residue" evidence="2">
    <location>
        <position position="1"/>
    </location>
</feature>
<name>A0A9W8EIB9_9FUNG</name>
<dbReference type="EMBL" id="JANBQF010000309">
    <property type="protein sequence ID" value="KAJ2002363.1"/>
    <property type="molecule type" value="Genomic_DNA"/>
</dbReference>
<dbReference type="AlphaFoldDB" id="A0A9W8EIB9"/>
<evidence type="ECO:0000313" key="3">
    <source>
        <dbReference type="Proteomes" id="UP001150907"/>
    </source>
</evidence>
<evidence type="ECO:0000256" key="1">
    <source>
        <dbReference type="SAM" id="MobiDB-lite"/>
    </source>
</evidence>
<feature type="compositionally biased region" description="Acidic residues" evidence="1">
    <location>
        <begin position="31"/>
        <end position="43"/>
    </location>
</feature>
<gene>
    <name evidence="2" type="ORF">H4R26_003650</name>
</gene>
<reference evidence="2" key="1">
    <citation type="submission" date="2022-07" db="EMBL/GenBank/DDBJ databases">
        <title>Phylogenomic reconstructions and comparative analyses of Kickxellomycotina fungi.</title>
        <authorList>
            <person name="Reynolds N.K."/>
            <person name="Stajich J.E."/>
            <person name="Barry K."/>
            <person name="Grigoriev I.V."/>
            <person name="Crous P."/>
            <person name="Smith M.E."/>
        </authorList>
    </citation>
    <scope>NUCLEOTIDE SEQUENCE</scope>
    <source>
        <strain evidence="2">IMI 214461</strain>
    </source>
</reference>
<comment type="caution">
    <text evidence="2">The sequence shown here is derived from an EMBL/GenBank/DDBJ whole genome shotgun (WGS) entry which is preliminary data.</text>
</comment>
<dbReference type="OrthoDB" id="549017at2759"/>
<evidence type="ECO:0000313" key="2">
    <source>
        <dbReference type="EMBL" id="KAJ2002363.1"/>
    </source>
</evidence>
<organism evidence="2 3">
    <name type="scientific">Coemansia thaxteri</name>
    <dbReference type="NCBI Taxonomy" id="2663907"/>
    <lineage>
        <taxon>Eukaryota</taxon>
        <taxon>Fungi</taxon>
        <taxon>Fungi incertae sedis</taxon>
        <taxon>Zoopagomycota</taxon>
        <taxon>Kickxellomycotina</taxon>
        <taxon>Kickxellomycetes</taxon>
        <taxon>Kickxellales</taxon>
        <taxon>Kickxellaceae</taxon>
        <taxon>Coemansia</taxon>
    </lineage>
</organism>
<dbReference type="Proteomes" id="UP001150907">
    <property type="component" value="Unassembled WGS sequence"/>
</dbReference>
<protein>
    <submittedName>
        <fullName evidence="2">Uncharacterized protein</fullName>
    </submittedName>
</protein>
<feature type="region of interest" description="Disordered" evidence="1">
    <location>
        <begin position="26"/>
        <end position="53"/>
    </location>
</feature>
<sequence>AAHSHAELLDLIRATGAEVVEEASKACLDGGPEDEPGDGEEATDASASGMRTNGDKAIGALPAKYRQLFEIPVRKGRTILLVDSDKLAGPRSSMTAKLDAAIEQTGGACACRTKSWLFDCISANSILR</sequence>
<accession>A0A9W8EIB9</accession>
<proteinExistence type="predicted"/>